<dbReference type="AlphaFoldDB" id="I7A595"/>
<keyword evidence="2" id="KW-1185">Reference proteome</keyword>
<dbReference type="Gene3D" id="2.60.220.30">
    <property type="match status" value="1"/>
</dbReference>
<dbReference type="eggNOG" id="ENOG502ZVX1">
    <property type="taxonomic scope" value="Bacteria"/>
</dbReference>
<sequence length="442" mass="46608">MYAKKSLSASIILSIFLVVALIAYTGCEGSKTEPIVPAPTTPVEPPAPLVLNGYVKDAVTLGGIQGATVILANESGEILTTLATDNTGNYQYDVSNIPSARLKVSAAAASYGAKVVAATIDKDNYTAQVPTTYLIKLKGVTQSVSATSGGQVGTTTTESVTTKQVSVDVPPGALATNTDISVAPITVNNTVPLPATSNKVVTAAANFEPTGITFSQPVTVSFPLPYISTPGKTMSVYRLNPVTLEWETRGTATVDADGTSASTQITGFSSWTVADDGSISITSVNTNEPDAAEQVVAKGQTISHSYTPILSVTPKTGTVSEKWVRNIITQTDAFDDYDLRYDDQGNILAVSISYTASPQPPLPEEYQDDLDGDGVDDHYNPDFPTQRGTWVWSAVVQRFKVAVTASLSAGETSADVVATLKVYKKVRDQWVWVPKHDQGVGG</sequence>
<protein>
    <recommendedName>
        <fullName evidence="3">Carboxypeptidase regulatory-like domain-containing protein</fullName>
    </recommendedName>
</protein>
<dbReference type="OrthoDB" id="770607at2"/>
<evidence type="ECO:0008006" key="3">
    <source>
        <dbReference type="Google" id="ProtNLM"/>
    </source>
</evidence>
<evidence type="ECO:0000313" key="2">
    <source>
        <dbReference type="Proteomes" id="UP000009011"/>
    </source>
</evidence>
<dbReference type="HOGENOM" id="CLU_619364_0_0_10"/>
<organism evidence="1 2">
    <name type="scientific">Melioribacter roseus (strain DSM 23840 / JCM 17771 / VKM B-2668 / P3M-2)</name>
    <dbReference type="NCBI Taxonomy" id="1191523"/>
    <lineage>
        <taxon>Bacteria</taxon>
        <taxon>Pseudomonadati</taxon>
        <taxon>Ignavibacteriota</taxon>
        <taxon>Ignavibacteria</taxon>
        <taxon>Ignavibacteriales</taxon>
        <taxon>Melioribacteraceae</taxon>
        <taxon>Melioribacter</taxon>
    </lineage>
</organism>
<accession>I7A595</accession>
<dbReference type="STRING" id="1191523.MROS_1818"/>
<evidence type="ECO:0000313" key="1">
    <source>
        <dbReference type="EMBL" id="AFN75051.1"/>
    </source>
</evidence>
<dbReference type="RefSeq" id="WP_014856483.1">
    <property type="nucleotide sequence ID" value="NC_018178.1"/>
</dbReference>
<name>I7A595_MELRP</name>
<dbReference type="EMBL" id="CP003557">
    <property type="protein sequence ID" value="AFN75051.1"/>
    <property type="molecule type" value="Genomic_DNA"/>
</dbReference>
<dbReference type="Proteomes" id="UP000009011">
    <property type="component" value="Chromosome"/>
</dbReference>
<dbReference type="KEGG" id="mro:MROS_1818"/>
<dbReference type="PATRIC" id="fig|1191523.3.peg.1929"/>
<gene>
    <name evidence="1" type="ordered locus">MROS_1818</name>
</gene>
<proteinExistence type="predicted"/>
<reference evidence="1 2" key="1">
    <citation type="journal article" date="2013" name="PLoS ONE">
        <title>Genomic analysis of Melioribacter roseus, facultatively anaerobic organotrophic bacterium representing a novel deep lineage within Bacteriodetes/Chlorobi group.</title>
        <authorList>
            <person name="Kadnikov V.V."/>
            <person name="Mardanov A.V."/>
            <person name="Podosokorskaya O.A."/>
            <person name="Gavrilov S.N."/>
            <person name="Kublanov I.V."/>
            <person name="Beletsky A.V."/>
            <person name="Bonch-Osmolovskaya E.A."/>
            <person name="Ravin N.V."/>
        </authorList>
    </citation>
    <scope>NUCLEOTIDE SEQUENCE [LARGE SCALE GENOMIC DNA]</scope>
    <source>
        <strain evidence="2">JCM 17771 / P3M-2</strain>
    </source>
</reference>